<comment type="caution">
    <text evidence="2">The sequence shown here is derived from an EMBL/GenBank/DDBJ whole genome shotgun (WGS) entry which is preliminary data.</text>
</comment>
<evidence type="ECO:0008006" key="4">
    <source>
        <dbReference type="Google" id="ProtNLM"/>
    </source>
</evidence>
<evidence type="ECO:0000313" key="3">
    <source>
        <dbReference type="Proteomes" id="UP000780875"/>
    </source>
</evidence>
<keyword evidence="3" id="KW-1185">Reference proteome</keyword>
<dbReference type="RefSeq" id="WP_224121831.1">
    <property type="nucleotide sequence ID" value="NZ_JAIQZJ010000001.1"/>
</dbReference>
<dbReference type="EMBL" id="JAIQZJ010000001">
    <property type="protein sequence ID" value="MBZ5737482.1"/>
    <property type="molecule type" value="Genomic_DNA"/>
</dbReference>
<gene>
    <name evidence="2" type="ORF">K8U61_04855</name>
</gene>
<accession>A0ABS7U9E6</accession>
<evidence type="ECO:0000313" key="2">
    <source>
        <dbReference type="EMBL" id="MBZ5737482.1"/>
    </source>
</evidence>
<keyword evidence="1" id="KW-0732">Signal</keyword>
<dbReference type="Proteomes" id="UP000780875">
    <property type="component" value="Unassembled WGS sequence"/>
</dbReference>
<protein>
    <recommendedName>
        <fullName evidence="4">DUF3558 domain-containing protein</fullName>
    </recommendedName>
</protein>
<name>A0ABS7U9E6_9ACTN</name>
<organism evidence="2 3">
    <name type="scientific">Nocardioides mangrovi</name>
    <dbReference type="NCBI Taxonomy" id="2874580"/>
    <lineage>
        <taxon>Bacteria</taxon>
        <taxon>Bacillati</taxon>
        <taxon>Actinomycetota</taxon>
        <taxon>Actinomycetes</taxon>
        <taxon>Propionibacteriales</taxon>
        <taxon>Nocardioidaceae</taxon>
        <taxon>Nocardioides</taxon>
    </lineage>
</organism>
<reference evidence="2 3" key="1">
    <citation type="submission" date="2021-09" db="EMBL/GenBank/DDBJ databases">
        <title>Whole genome sequence of Nocardioides sp. GBK3QG-3.</title>
        <authorList>
            <person name="Tuo L."/>
        </authorList>
    </citation>
    <scope>NUCLEOTIDE SEQUENCE [LARGE SCALE GENOMIC DNA]</scope>
    <source>
        <strain evidence="2 3">GBK3QG-3</strain>
    </source>
</reference>
<feature type="chain" id="PRO_5045168490" description="DUF3558 domain-containing protein" evidence="1">
    <location>
        <begin position="27"/>
        <end position="206"/>
    </location>
</feature>
<evidence type="ECO:0000256" key="1">
    <source>
        <dbReference type="SAM" id="SignalP"/>
    </source>
</evidence>
<proteinExistence type="predicted"/>
<sequence length="206" mass="20928">MPPVSRLTTVAALGAVALLVALGLGGCDDGDSGPTSAPTPSSTPLDDFDSSGLVVGRTGFCARVAPAAVEEALGGSVTDSRTWSNGDRAEVEPGVTDVVHEYGCSWTSDGGEARAWVFAPPVTIRQARVLARSAAGQRGCTTIADAPAYGAPTAAVRCRADGAVTTSFHGLFGDAWLSCSLTTQDRSAAILERAGRWCVTVAQASS</sequence>
<feature type="signal peptide" evidence="1">
    <location>
        <begin position="1"/>
        <end position="26"/>
    </location>
</feature>
<dbReference type="PROSITE" id="PS51257">
    <property type="entry name" value="PROKAR_LIPOPROTEIN"/>
    <property type="match status" value="1"/>
</dbReference>